<feature type="domain" description="Tr-type G" evidence="4">
    <location>
        <begin position="1"/>
        <end position="236"/>
    </location>
</feature>
<dbReference type="InterPro" id="IPR031157">
    <property type="entry name" value="G_TR_CS"/>
</dbReference>
<dbReference type="SMART" id="SM00889">
    <property type="entry name" value="EFG_IV"/>
    <property type="match status" value="1"/>
</dbReference>
<protein>
    <submittedName>
        <fullName evidence="5">GTP-binding protein</fullName>
    </submittedName>
</protein>
<dbReference type="PROSITE" id="PS51722">
    <property type="entry name" value="G_TR_2"/>
    <property type="match status" value="1"/>
</dbReference>
<dbReference type="Gene3D" id="3.30.230.10">
    <property type="match status" value="1"/>
</dbReference>
<accession>A0ABR6WXF3</accession>
<evidence type="ECO:0000313" key="5">
    <source>
        <dbReference type="EMBL" id="MBC3805308.1"/>
    </source>
</evidence>
<evidence type="ECO:0000259" key="4">
    <source>
        <dbReference type="PROSITE" id="PS51722"/>
    </source>
</evidence>
<dbReference type="Pfam" id="PF00009">
    <property type="entry name" value="GTP_EFTU"/>
    <property type="match status" value="1"/>
</dbReference>
<comment type="caution">
    <text evidence="5">The sequence shown here is derived from an EMBL/GenBank/DDBJ whole genome shotgun (WGS) entry which is preliminary data.</text>
</comment>
<evidence type="ECO:0000256" key="3">
    <source>
        <dbReference type="ARBA" id="ARBA00023134"/>
    </source>
</evidence>
<keyword evidence="2" id="KW-0648">Protein biosynthesis</keyword>
<keyword evidence="3" id="KW-0342">GTP-binding</keyword>
<dbReference type="Proteomes" id="UP000603234">
    <property type="component" value="Unassembled WGS sequence"/>
</dbReference>
<evidence type="ECO:0000256" key="2">
    <source>
        <dbReference type="ARBA" id="ARBA00022917"/>
    </source>
</evidence>
<evidence type="ECO:0000256" key="1">
    <source>
        <dbReference type="ARBA" id="ARBA00022741"/>
    </source>
</evidence>
<dbReference type="PANTHER" id="PTHR43261">
    <property type="entry name" value="TRANSLATION ELONGATION FACTOR G-RELATED"/>
    <property type="match status" value="1"/>
</dbReference>
<dbReference type="Gene3D" id="2.40.30.10">
    <property type="entry name" value="Translation factors"/>
    <property type="match status" value="1"/>
</dbReference>
<dbReference type="InterPro" id="IPR000795">
    <property type="entry name" value="T_Tr_GTP-bd_dom"/>
</dbReference>
<dbReference type="RefSeq" id="WP_186843196.1">
    <property type="nucleotide sequence ID" value="NZ_WJBC01000024.1"/>
</dbReference>
<dbReference type="PRINTS" id="PR01037">
    <property type="entry name" value="TCRTETOQM"/>
</dbReference>
<dbReference type="SUPFAM" id="SSF50447">
    <property type="entry name" value="Translation proteins"/>
    <property type="match status" value="1"/>
</dbReference>
<dbReference type="InterPro" id="IPR053905">
    <property type="entry name" value="EF-G-like_DII"/>
</dbReference>
<dbReference type="SUPFAM" id="SSF52540">
    <property type="entry name" value="P-loop containing nucleoside triphosphate hydrolases"/>
    <property type="match status" value="1"/>
</dbReference>
<dbReference type="InterPro" id="IPR005517">
    <property type="entry name" value="Transl_elong_EFG/EF2_IV"/>
</dbReference>
<dbReference type="PANTHER" id="PTHR43261:SF6">
    <property type="entry name" value="ELONGATION FACTOR G-LIKE PROTEIN"/>
    <property type="match status" value="1"/>
</dbReference>
<dbReference type="NCBIfam" id="TIGR00231">
    <property type="entry name" value="small_GTP"/>
    <property type="match status" value="1"/>
</dbReference>
<dbReference type="PROSITE" id="PS00301">
    <property type="entry name" value="G_TR_1"/>
    <property type="match status" value="1"/>
</dbReference>
<dbReference type="InterPro" id="IPR005225">
    <property type="entry name" value="Small_GTP-bd"/>
</dbReference>
<sequence length="657" mass="74319">MKRVTFGVFAHVDAGKTTFSEELLYHVGAIRRKGRVDHGDTLLDADEIERKRGITVFANQATFTYEASHYTLIDTPGHLDFSAEAERMLTVLDAAILVISATDGVQAHTLTLFHLIQKAGIPLFLFINKCDMVLSLDNLYFELSDKLSHDILPIDTKVSSEEWLMNEEALLFLADRDDDFMLKYLEENATRQEKTAGFRTLIRKQKLIPVMAGSALKGEGIEEFWRFFDWLVQTDYADQADEPFTGCVYKIRYDDKQTRITYVKAISGKLRPRDELVTKKNGEIHPEKVNELRFYNGNAYTQAEEVQAGDVFGITGLKYPEYGTTFGDEDARLMMHFKPAFQAEIHFPVGTDKNTILRILRILEEEEPGYAVEYDHARDLIFVNVLGKIQLEVLSQLVENRYGLKVQLTSPKILYKETIAHPVMGYGHFEPLRHYSEVNLRLEPLPRGSGIVFCSECSVDILDPNYQNAVHRSVFEKEHKGVLTGGPLTDVKMVLVNGRSHTKHTEGGDFRESTCRAIRQGLMRAESILLEPYYHFDFFIPTEFLGRLFSDIQMNAGEFSLASDTGALAHVSGRGPVQTFGEYQQELLSYTKGNGSVSFIFDGYDHCHNPEEVIAAAGYDPVTDVDNPTHSVFCSHGAGFTVPWDQVPDMMHTLITL</sequence>
<dbReference type="SUPFAM" id="SSF54211">
    <property type="entry name" value="Ribosomal protein S5 domain 2-like"/>
    <property type="match status" value="1"/>
</dbReference>
<gene>
    <name evidence="5" type="ORF">GH808_12865</name>
</gene>
<dbReference type="InterPro" id="IPR027417">
    <property type="entry name" value="P-loop_NTPase"/>
</dbReference>
<dbReference type="Gene3D" id="3.30.70.870">
    <property type="entry name" value="Elongation Factor G (Translational Gtpase), domain 3"/>
    <property type="match status" value="1"/>
</dbReference>
<organism evidence="5 6">
    <name type="scientific">Acetobacterium fimetarium</name>
    <dbReference type="NCBI Taxonomy" id="52691"/>
    <lineage>
        <taxon>Bacteria</taxon>
        <taxon>Bacillati</taxon>
        <taxon>Bacillota</taxon>
        <taxon>Clostridia</taxon>
        <taxon>Eubacteriales</taxon>
        <taxon>Eubacteriaceae</taxon>
        <taxon>Acetobacterium</taxon>
    </lineage>
</organism>
<keyword evidence="1" id="KW-0547">Nucleotide-binding</keyword>
<dbReference type="Gene3D" id="3.40.50.300">
    <property type="entry name" value="P-loop containing nucleotide triphosphate hydrolases"/>
    <property type="match status" value="1"/>
</dbReference>
<dbReference type="SUPFAM" id="SSF54980">
    <property type="entry name" value="EF-G C-terminal domain-like"/>
    <property type="match status" value="2"/>
</dbReference>
<reference evidence="5 6" key="1">
    <citation type="journal article" date="2020" name="mSystems">
        <title>Defining Genomic and Predicted Metabolic Features of the Acetobacterium Genus.</title>
        <authorList>
            <person name="Ross D.E."/>
            <person name="Marshall C.W."/>
            <person name="Gulliver D."/>
            <person name="May H.D."/>
            <person name="Norman R.S."/>
        </authorList>
    </citation>
    <scope>NUCLEOTIDE SEQUENCE [LARGE SCALE GENOMIC DNA]</scope>
    <source>
        <strain evidence="5 6">DSM 8238</strain>
    </source>
</reference>
<dbReference type="Pfam" id="PF00679">
    <property type="entry name" value="EFG_C"/>
    <property type="match status" value="1"/>
</dbReference>
<dbReference type="InterPro" id="IPR020568">
    <property type="entry name" value="Ribosomal_Su5_D2-typ_SF"/>
</dbReference>
<dbReference type="InterPro" id="IPR014721">
    <property type="entry name" value="Ribsml_uS5_D2-typ_fold_subgr"/>
</dbReference>
<dbReference type="EMBL" id="WJBC01000024">
    <property type="protein sequence ID" value="MBC3805308.1"/>
    <property type="molecule type" value="Genomic_DNA"/>
</dbReference>
<dbReference type="InterPro" id="IPR000640">
    <property type="entry name" value="EFG_V-like"/>
</dbReference>
<dbReference type="Gene3D" id="3.30.70.240">
    <property type="match status" value="1"/>
</dbReference>
<dbReference type="InterPro" id="IPR035647">
    <property type="entry name" value="EFG_III/V"/>
</dbReference>
<keyword evidence="6" id="KW-1185">Reference proteome</keyword>
<dbReference type="PRINTS" id="PR00315">
    <property type="entry name" value="ELONGATNFCT"/>
</dbReference>
<dbReference type="Pfam" id="PF22042">
    <property type="entry name" value="EF-G_D2"/>
    <property type="match status" value="1"/>
</dbReference>
<proteinExistence type="predicted"/>
<dbReference type="InterPro" id="IPR009000">
    <property type="entry name" value="Transl_B-barrel_sf"/>
</dbReference>
<name>A0ABR6WXF3_9FIRM</name>
<evidence type="ECO:0000313" key="6">
    <source>
        <dbReference type="Proteomes" id="UP000603234"/>
    </source>
</evidence>
<dbReference type="Pfam" id="PF03764">
    <property type="entry name" value="EFG_IV"/>
    <property type="match status" value="1"/>
</dbReference>